<gene>
    <name evidence="2" type="ORF">DBV15_12489</name>
</gene>
<name>A0A4S2KHZ2_9HYME</name>
<dbReference type="Proteomes" id="UP000310200">
    <property type="component" value="Unassembled WGS sequence"/>
</dbReference>
<reference evidence="2 3" key="1">
    <citation type="journal article" date="2019" name="Philos. Trans. R. Soc. Lond., B, Biol. Sci.">
        <title>Ant behaviour and brain gene expression of defending hosts depend on the ecological success of the intruding social parasite.</title>
        <authorList>
            <person name="Kaur R."/>
            <person name="Stoldt M."/>
            <person name="Jongepier E."/>
            <person name="Feldmeyer B."/>
            <person name="Menzel F."/>
            <person name="Bornberg-Bauer E."/>
            <person name="Foitzik S."/>
        </authorList>
    </citation>
    <scope>NUCLEOTIDE SEQUENCE [LARGE SCALE GENOMIC DNA]</scope>
    <source>
        <tissue evidence="2">Whole body</tissue>
    </source>
</reference>
<feature type="compositionally biased region" description="Basic and acidic residues" evidence="1">
    <location>
        <begin position="38"/>
        <end position="48"/>
    </location>
</feature>
<protein>
    <submittedName>
        <fullName evidence="2">Uncharacterized protein</fullName>
    </submittedName>
</protein>
<feature type="region of interest" description="Disordered" evidence="1">
    <location>
        <begin position="1"/>
        <end position="48"/>
    </location>
</feature>
<sequence>MLYTKHSKTGDDPVESPRETGDVSFMTRDFGGQSPSRNSEKSAGREFRLGGVKRTAAAPRNRFRSQIIENRFSYAALNTAFRYSAL</sequence>
<evidence type="ECO:0000313" key="2">
    <source>
        <dbReference type="EMBL" id="TGZ49102.1"/>
    </source>
</evidence>
<dbReference type="EMBL" id="QBLH01002231">
    <property type="protein sequence ID" value="TGZ49102.1"/>
    <property type="molecule type" value="Genomic_DNA"/>
</dbReference>
<evidence type="ECO:0000313" key="3">
    <source>
        <dbReference type="Proteomes" id="UP000310200"/>
    </source>
</evidence>
<accession>A0A4S2KHZ2</accession>
<comment type="caution">
    <text evidence="2">The sequence shown here is derived from an EMBL/GenBank/DDBJ whole genome shotgun (WGS) entry which is preliminary data.</text>
</comment>
<proteinExistence type="predicted"/>
<keyword evidence="3" id="KW-1185">Reference proteome</keyword>
<evidence type="ECO:0000256" key="1">
    <source>
        <dbReference type="SAM" id="MobiDB-lite"/>
    </source>
</evidence>
<organism evidence="2 3">
    <name type="scientific">Temnothorax longispinosus</name>
    <dbReference type="NCBI Taxonomy" id="300112"/>
    <lineage>
        <taxon>Eukaryota</taxon>
        <taxon>Metazoa</taxon>
        <taxon>Ecdysozoa</taxon>
        <taxon>Arthropoda</taxon>
        <taxon>Hexapoda</taxon>
        <taxon>Insecta</taxon>
        <taxon>Pterygota</taxon>
        <taxon>Neoptera</taxon>
        <taxon>Endopterygota</taxon>
        <taxon>Hymenoptera</taxon>
        <taxon>Apocrita</taxon>
        <taxon>Aculeata</taxon>
        <taxon>Formicoidea</taxon>
        <taxon>Formicidae</taxon>
        <taxon>Myrmicinae</taxon>
        <taxon>Temnothorax</taxon>
    </lineage>
</organism>
<feature type="compositionally biased region" description="Basic and acidic residues" evidence="1">
    <location>
        <begin position="8"/>
        <end position="21"/>
    </location>
</feature>
<dbReference type="AlphaFoldDB" id="A0A4S2KHZ2"/>